<protein>
    <submittedName>
        <fullName evidence="1">Uncharacterized protein</fullName>
    </submittedName>
</protein>
<dbReference type="KEGG" id="ttu:TERTU_0396"/>
<evidence type="ECO:0000313" key="1">
    <source>
        <dbReference type="EMBL" id="ACR12649.1"/>
    </source>
</evidence>
<keyword evidence="2" id="KW-1185">Reference proteome</keyword>
<dbReference type="eggNOG" id="ENOG5031DM8">
    <property type="taxonomic scope" value="Bacteria"/>
</dbReference>
<reference evidence="1 2" key="1">
    <citation type="journal article" date="2009" name="PLoS ONE">
        <title>The complete genome of Teredinibacter turnerae T7901: an intracellular endosymbiont of marine wood-boring bivalves (shipworms).</title>
        <authorList>
            <person name="Yang J.C."/>
            <person name="Madupu R."/>
            <person name="Durkin A.S."/>
            <person name="Ekborg N.A."/>
            <person name="Pedamallu C.S."/>
            <person name="Hostetler J.B."/>
            <person name="Radune D."/>
            <person name="Toms B.S."/>
            <person name="Henrissat B."/>
            <person name="Coutinho P.M."/>
            <person name="Schwarz S."/>
            <person name="Field L."/>
            <person name="Trindade-Silva A.E."/>
            <person name="Soares C.A.G."/>
            <person name="Elshahawi S."/>
            <person name="Hanora A."/>
            <person name="Schmidt E.W."/>
            <person name="Haygood M.G."/>
            <person name="Posfai J."/>
            <person name="Benner J."/>
            <person name="Madinger C."/>
            <person name="Nove J."/>
            <person name="Anton B."/>
            <person name="Chaudhary K."/>
            <person name="Foster J."/>
            <person name="Holman A."/>
            <person name="Kumar S."/>
            <person name="Lessard P.A."/>
            <person name="Luyten Y.A."/>
            <person name="Slatko B."/>
            <person name="Wood N."/>
            <person name="Wu B."/>
            <person name="Teplitski M."/>
            <person name="Mougous J.D."/>
            <person name="Ward N."/>
            <person name="Eisen J.A."/>
            <person name="Badger J.H."/>
            <person name="Distel D.L."/>
        </authorList>
    </citation>
    <scope>NUCLEOTIDE SEQUENCE [LARGE SCALE GENOMIC DNA]</scope>
    <source>
        <strain evidence="2">ATCC 39867 / T7901</strain>
    </source>
</reference>
<evidence type="ECO:0000313" key="2">
    <source>
        <dbReference type="Proteomes" id="UP000009080"/>
    </source>
</evidence>
<name>C5BMD2_TERTT</name>
<dbReference type="AlphaFoldDB" id="C5BMD2"/>
<dbReference type="Proteomes" id="UP000009080">
    <property type="component" value="Chromosome"/>
</dbReference>
<accession>C5BMD2</accession>
<gene>
    <name evidence="1" type="ordered locus">TERTU_0396</name>
</gene>
<organism evidence="1 2">
    <name type="scientific">Teredinibacter turnerae (strain ATCC 39867 / T7901)</name>
    <dbReference type="NCBI Taxonomy" id="377629"/>
    <lineage>
        <taxon>Bacteria</taxon>
        <taxon>Pseudomonadati</taxon>
        <taxon>Pseudomonadota</taxon>
        <taxon>Gammaproteobacteria</taxon>
        <taxon>Cellvibrionales</taxon>
        <taxon>Cellvibrionaceae</taxon>
        <taxon>Teredinibacter</taxon>
    </lineage>
</organism>
<sequence>MKTDVLTLAAVIFVVGLIASGLGIIGGSEAEAEDLPPADLHQGIVVER</sequence>
<proteinExistence type="predicted"/>
<dbReference type="EMBL" id="CP001614">
    <property type="protein sequence ID" value="ACR12649.1"/>
    <property type="molecule type" value="Genomic_DNA"/>
</dbReference>
<dbReference type="HOGENOM" id="CLU_3158765_0_0_6"/>